<dbReference type="PANTHER" id="PTHR30537">
    <property type="entry name" value="HTH-TYPE TRANSCRIPTIONAL REGULATOR"/>
    <property type="match status" value="1"/>
</dbReference>
<name>A0AAQ1GF99_9BURK</name>
<evidence type="ECO:0000313" key="6">
    <source>
        <dbReference type="EMBL" id="SEJ66582.1"/>
    </source>
</evidence>
<dbReference type="EMBL" id="FNZM01000007">
    <property type="protein sequence ID" value="SEJ66582.1"/>
    <property type="molecule type" value="Genomic_DNA"/>
</dbReference>
<dbReference type="AlphaFoldDB" id="A0AAQ1GF99"/>
<dbReference type="Pfam" id="PF03466">
    <property type="entry name" value="LysR_substrate"/>
    <property type="match status" value="1"/>
</dbReference>
<dbReference type="Proteomes" id="UP000183529">
    <property type="component" value="Unassembled WGS sequence"/>
</dbReference>
<feature type="domain" description="HTH lysR-type" evidence="5">
    <location>
        <begin position="5"/>
        <end position="62"/>
    </location>
</feature>
<dbReference type="FunFam" id="1.10.10.10:FF:000001">
    <property type="entry name" value="LysR family transcriptional regulator"/>
    <property type="match status" value="1"/>
</dbReference>
<dbReference type="GO" id="GO:0043565">
    <property type="term" value="F:sequence-specific DNA binding"/>
    <property type="evidence" value="ECO:0007669"/>
    <property type="project" value="TreeGrafter"/>
</dbReference>
<proteinExistence type="inferred from homology"/>
<dbReference type="Gene3D" id="1.10.10.10">
    <property type="entry name" value="Winged helix-like DNA-binding domain superfamily/Winged helix DNA-binding domain"/>
    <property type="match status" value="1"/>
</dbReference>
<evidence type="ECO:0000259" key="5">
    <source>
        <dbReference type="PROSITE" id="PS50931"/>
    </source>
</evidence>
<dbReference type="InterPro" id="IPR036388">
    <property type="entry name" value="WH-like_DNA-bd_sf"/>
</dbReference>
<gene>
    <name evidence="6" type="ORF">SAMN05216550_10763</name>
</gene>
<comment type="similarity">
    <text evidence="1">Belongs to the LysR transcriptional regulatory family.</text>
</comment>
<evidence type="ECO:0000256" key="2">
    <source>
        <dbReference type="ARBA" id="ARBA00023015"/>
    </source>
</evidence>
<dbReference type="InterPro" id="IPR005119">
    <property type="entry name" value="LysR_subst-bd"/>
</dbReference>
<accession>A0AAQ1GF99</accession>
<dbReference type="GO" id="GO:0003700">
    <property type="term" value="F:DNA-binding transcription factor activity"/>
    <property type="evidence" value="ECO:0007669"/>
    <property type="project" value="InterPro"/>
</dbReference>
<evidence type="ECO:0000256" key="4">
    <source>
        <dbReference type="ARBA" id="ARBA00023163"/>
    </source>
</evidence>
<keyword evidence="4" id="KW-0804">Transcription</keyword>
<dbReference type="InterPro" id="IPR058163">
    <property type="entry name" value="LysR-type_TF_proteobact-type"/>
</dbReference>
<sequence length="301" mass="32969">MLPTERLKGIEAFVAAAESGSFTAAADRLNLTTSAISKAVARLESRLDCKLFTRTTRRLALTDEGTAFYATCSSVLKELADAEAVLAAHGSEPIGRLRIDLPVAFGRFRVMPVLLRYAQHYPAVTPRVTFTDRFVDVIEEGIDIAVRIGVAQNGPDGLARRHLGTERLIFCASPAYLKRCGVPRDIESLMQLDRVLYGRADGGISAWRFSENAGAEHRDRPGRMVLGSAEAQVEAVKSGLGVAQLATWLIRHELDSGELVEILPEHATEGLPLYLVWPASRQLIPKVDALLKLLTNELRID</sequence>
<dbReference type="InterPro" id="IPR036390">
    <property type="entry name" value="WH_DNA-bd_sf"/>
</dbReference>
<dbReference type="PROSITE" id="PS50931">
    <property type="entry name" value="HTH_LYSR"/>
    <property type="match status" value="1"/>
</dbReference>
<evidence type="ECO:0000256" key="1">
    <source>
        <dbReference type="ARBA" id="ARBA00009437"/>
    </source>
</evidence>
<dbReference type="Pfam" id="PF00126">
    <property type="entry name" value="HTH_1"/>
    <property type="match status" value="1"/>
</dbReference>
<dbReference type="SUPFAM" id="SSF53850">
    <property type="entry name" value="Periplasmic binding protein-like II"/>
    <property type="match status" value="1"/>
</dbReference>
<reference evidence="6 7" key="1">
    <citation type="submission" date="2016-10" db="EMBL/GenBank/DDBJ databases">
        <authorList>
            <person name="Varghese N."/>
            <person name="Submissions S."/>
        </authorList>
    </citation>
    <scope>NUCLEOTIDE SEQUENCE [LARGE SCALE GENOMIC DNA]</scope>
    <source>
        <strain evidence="6 7">LMG 22274</strain>
    </source>
</reference>
<dbReference type="InterPro" id="IPR000847">
    <property type="entry name" value="LysR_HTH_N"/>
</dbReference>
<dbReference type="SUPFAM" id="SSF46785">
    <property type="entry name" value="Winged helix' DNA-binding domain"/>
    <property type="match status" value="1"/>
</dbReference>
<comment type="caution">
    <text evidence="6">The sequence shown here is derived from an EMBL/GenBank/DDBJ whole genome shotgun (WGS) entry which is preliminary data.</text>
</comment>
<keyword evidence="3" id="KW-0238">DNA-binding</keyword>
<dbReference type="CDD" id="cd08475">
    <property type="entry name" value="PBP2_CrgA_like_6"/>
    <property type="match status" value="1"/>
</dbReference>
<dbReference type="GO" id="GO:0006351">
    <property type="term" value="P:DNA-templated transcription"/>
    <property type="evidence" value="ECO:0007669"/>
    <property type="project" value="TreeGrafter"/>
</dbReference>
<dbReference type="RefSeq" id="WP_074983477.1">
    <property type="nucleotide sequence ID" value="NZ_CADFGN010000008.1"/>
</dbReference>
<dbReference type="PRINTS" id="PR00039">
    <property type="entry name" value="HTHLYSR"/>
</dbReference>
<evidence type="ECO:0000256" key="3">
    <source>
        <dbReference type="ARBA" id="ARBA00023125"/>
    </source>
</evidence>
<protein>
    <submittedName>
        <fullName evidence="6">Transcriptional regulator, LysR family</fullName>
    </submittedName>
</protein>
<keyword evidence="2" id="KW-0805">Transcription regulation</keyword>
<organism evidence="6 7">
    <name type="scientific">Paraburkholderia tropica</name>
    <dbReference type="NCBI Taxonomy" id="92647"/>
    <lineage>
        <taxon>Bacteria</taxon>
        <taxon>Pseudomonadati</taxon>
        <taxon>Pseudomonadota</taxon>
        <taxon>Betaproteobacteria</taxon>
        <taxon>Burkholderiales</taxon>
        <taxon>Burkholderiaceae</taxon>
        <taxon>Paraburkholderia</taxon>
    </lineage>
</organism>
<dbReference type="Gene3D" id="3.40.190.290">
    <property type="match status" value="1"/>
</dbReference>
<dbReference type="PANTHER" id="PTHR30537:SF5">
    <property type="entry name" value="HTH-TYPE TRANSCRIPTIONAL ACTIVATOR TTDR-RELATED"/>
    <property type="match status" value="1"/>
</dbReference>
<evidence type="ECO:0000313" key="7">
    <source>
        <dbReference type="Proteomes" id="UP000183529"/>
    </source>
</evidence>